<dbReference type="InterPro" id="IPR014895">
    <property type="entry name" value="Alginate_lyase_2"/>
</dbReference>
<gene>
    <name evidence="5" type="ORF">DW007_02365</name>
    <name evidence="4" type="ORF">DW811_05550</name>
    <name evidence="3" type="ORF">DW858_07605</name>
    <name evidence="2" type="ORF">ERS852490_01074</name>
</gene>
<dbReference type="Proteomes" id="UP000285201">
    <property type="component" value="Unassembled WGS sequence"/>
</dbReference>
<evidence type="ECO:0000313" key="9">
    <source>
        <dbReference type="Proteomes" id="UP000285844"/>
    </source>
</evidence>
<evidence type="ECO:0000313" key="2">
    <source>
        <dbReference type="EMBL" id="CUQ76473.1"/>
    </source>
</evidence>
<dbReference type="AlphaFoldDB" id="A0A174YMW8"/>
<evidence type="ECO:0000313" key="7">
    <source>
        <dbReference type="Proteomes" id="UP000284794"/>
    </source>
</evidence>
<dbReference type="EMBL" id="QROY01000002">
    <property type="protein sequence ID" value="RHL71007.1"/>
    <property type="molecule type" value="Genomic_DNA"/>
</dbReference>
<accession>A0A174YMW8</accession>
<evidence type="ECO:0000313" key="4">
    <source>
        <dbReference type="EMBL" id="RHD09570.1"/>
    </source>
</evidence>
<dbReference type="Pfam" id="PF08787">
    <property type="entry name" value="Alginate_lyase2"/>
    <property type="match status" value="1"/>
</dbReference>
<dbReference type="RefSeq" id="WP_055215149.1">
    <property type="nucleotide sequence ID" value="NZ_CZBU01000002.1"/>
</dbReference>
<dbReference type="Proteomes" id="UP000095621">
    <property type="component" value="Unassembled WGS sequence"/>
</dbReference>
<dbReference type="OrthoDB" id="2053604at2"/>
<name>A0A174YMW8_9FIRM</name>
<protein>
    <submittedName>
        <fullName evidence="2">Alginate lyase</fullName>
    </submittedName>
    <submittedName>
        <fullName evidence="3">Polysaccharide lyase family 7 protein</fullName>
    </submittedName>
</protein>
<dbReference type="EMBL" id="CZBU01000002">
    <property type="protein sequence ID" value="CUQ76473.1"/>
    <property type="molecule type" value="Genomic_DNA"/>
</dbReference>
<dbReference type="SUPFAM" id="SSF49899">
    <property type="entry name" value="Concanavalin A-like lectins/glucanases"/>
    <property type="match status" value="1"/>
</dbReference>
<proteinExistence type="predicted"/>
<feature type="domain" description="Alginate lyase 2" evidence="1">
    <location>
        <begin position="50"/>
        <end position="280"/>
    </location>
</feature>
<evidence type="ECO:0000259" key="1">
    <source>
        <dbReference type="Pfam" id="PF08787"/>
    </source>
</evidence>
<dbReference type="Gene3D" id="2.60.120.200">
    <property type="match status" value="1"/>
</dbReference>
<sequence>MRIRKYKWTMLIISGIIAGIVFTGCVWPVSEAEEDNSINYKSIFIEKLNAHWKLQIPELQDGSDTKIKEVGKGTGISFDNYSSEYFYYDDSDSAFVFNTPVSAPKTVNTKYARSELREMMGDDKTVNWDWNGRHCLDVEEAVTKIPANGRVMVCQVHGIYPNGDNGPVPLKVIYEGNKKRLAITYKAHPQSYEDQKIYYFDEVELNQKFTISIQIIDGTGYVSISSNGISQKYEYSYNPVTTGWIDFYNYFKAGNYIQDCEDNSENAGSTVKMYNINVTHE</sequence>
<dbReference type="InterPro" id="IPR013320">
    <property type="entry name" value="ConA-like_dom_sf"/>
</dbReference>
<organism evidence="2 6">
    <name type="scientific">Lachnospira eligens</name>
    <dbReference type="NCBI Taxonomy" id="39485"/>
    <lineage>
        <taxon>Bacteria</taxon>
        <taxon>Bacillati</taxon>
        <taxon>Bacillota</taxon>
        <taxon>Clostridia</taxon>
        <taxon>Lachnospirales</taxon>
        <taxon>Lachnospiraceae</taxon>
        <taxon>Lachnospira</taxon>
    </lineage>
</organism>
<evidence type="ECO:0000313" key="8">
    <source>
        <dbReference type="Proteomes" id="UP000285201"/>
    </source>
</evidence>
<evidence type="ECO:0000313" key="5">
    <source>
        <dbReference type="EMBL" id="RHL71007.1"/>
    </source>
</evidence>
<reference evidence="7 8" key="2">
    <citation type="submission" date="2018-08" db="EMBL/GenBank/DDBJ databases">
        <title>A genome reference for cultivated species of the human gut microbiota.</title>
        <authorList>
            <person name="Zou Y."/>
            <person name="Xue W."/>
            <person name="Luo G."/>
        </authorList>
    </citation>
    <scope>NUCLEOTIDE SEQUENCE [LARGE SCALE GENOMIC DNA]</scope>
    <source>
        <strain evidence="5 8">AF36-7BH</strain>
        <strain evidence="4 7">AM32-2AC</strain>
        <strain evidence="3 9">AM37-3BH</strain>
    </source>
</reference>
<dbReference type="Proteomes" id="UP000284794">
    <property type="component" value="Unassembled WGS sequence"/>
</dbReference>
<dbReference type="EMBL" id="QSIS01000005">
    <property type="protein sequence ID" value="RHD09570.1"/>
    <property type="molecule type" value="Genomic_DNA"/>
</dbReference>
<keyword evidence="2" id="KW-0456">Lyase</keyword>
<dbReference type="GO" id="GO:0016829">
    <property type="term" value="F:lyase activity"/>
    <property type="evidence" value="ECO:0007669"/>
    <property type="project" value="UniProtKB-KW"/>
</dbReference>
<dbReference type="Proteomes" id="UP000285844">
    <property type="component" value="Unassembled WGS sequence"/>
</dbReference>
<dbReference type="PROSITE" id="PS51257">
    <property type="entry name" value="PROKAR_LIPOPROTEIN"/>
    <property type="match status" value="1"/>
</dbReference>
<evidence type="ECO:0000313" key="6">
    <source>
        <dbReference type="Proteomes" id="UP000095621"/>
    </source>
</evidence>
<evidence type="ECO:0000313" key="3">
    <source>
        <dbReference type="EMBL" id="RHC13190.1"/>
    </source>
</evidence>
<reference evidence="2 6" key="1">
    <citation type="submission" date="2015-09" db="EMBL/GenBank/DDBJ databases">
        <authorList>
            <consortium name="Pathogen Informatics"/>
        </authorList>
    </citation>
    <scope>NUCLEOTIDE SEQUENCE [LARGE SCALE GENOMIC DNA]</scope>
    <source>
        <strain evidence="2 6">2789STDY5834875</strain>
    </source>
</reference>
<dbReference type="EMBL" id="QSHM01000007">
    <property type="protein sequence ID" value="RHC13190.1"/>
    <property type="molecule type" value="Genomic_DNA"/>
</dbReference>